<dbReference type="OrthoDB" id="254168at2"/>
<dbReference type="RefSeq" id="WP_015244060.1">
    <property type="nucleotide sequence ID" value="NC_019892.1"/>
</dbReference>
<protein>
    <recommendedName>
        <fullName evidence="3">DUF1264 domain-containing protein</fullName>
    </recommendedName>
</protein>
<dbReference type="KEGG" id="saci:Sinac_0436"/>
<dbReference type="PANTHER" id="PTHR31360">
    <property type="match status" value="1"/>
</dbReference>
<gene>
    <name evidence="1" type="ordered locus">Sinac_0436</name>
</gene>
<organism evidence="1 2">
    <name type="scientific">Singulisphaera acidiphila (strain ATCC BAA-1392 / DSM 18658 / VKM B-2454 / MOB10)</name>
    <dbReference type="NCBI Taxonomy" id="886293"/>
    <lineage>
        <taxon>Bacteria</taxon>
        <taxon>Pseudomonadati</taxon>
        <taxon>Planctomycetota</taxon>
        <taxon>Planctomycetia</taxon>
        <taxon>Isosphaerales</taxon>
        <taxon>Isosphaeraceae</taxon>
        <taxon>Singulisphaera</taxon>
    </lineage>
</organism>
<reference evidence="1 2" key="1">
    <citation type="submission" date="2012-02" db="EMBL/GenBank/DDBJ databases">
        <title>Complete sequence of chromosome of Singulisphaera acidiphila DSM 18658.</title>
        <authorList>
            <consortium name="US DOE Joint Genome Institute (JGI-PGF)"/>
            <person name="Lucas S."/>
            <person name="Copeland A."/>
            <person name="Lapidus A."/>
            <person name="Glavina del Rio T."/>
            <person name="Dalin E."/>
            <person name="Tice H."/>
            <person name="Bruce D."/>
            <person name="Goodwin L."/>
            <person name="Pitluck S."/>
            <person name="Peters L."/>
            <person name="Ovchinnikova G."/>
            <person name="Chertkov O."/>
            <person name="Kyrpides N."/>
            <person name="Mavromatis K."/>
            <person name="Ivanova N."/>
            <person name="Brettin T."/>
            <person name="Detter J.C."/>
            <person name="Han C."/>
            <person name="Larimer F."/>
            <person name="Land M."/>
            <person name="Hauser L."/>
            <person name="Markowitz V."/>
            <person name="Cheng J.-F."/>
            <person name="Hugenholtz P."/>
            <person name="Woyke T."/>
            <person name="Wu D."/>
            <person name="Tindall B."/>
            <person name="Pomrenke H."/>
            <person name="Brambilla E."/>
            <person name="Klenk H.-P."/>
            <person name="Eisen J.A."/>
        </authorList>
    </citation>
    <scope>NUCLEOTIDE SEQUENCE [LARGE SCALE GENOMIC DNA]</scope>
    <source>
        <strain evidence="2">ATCC BAA-1392 / DSM 18658 / VKM B-2454 / MOB10</strain>
    </source>
</reference>
<evidence type="ECO:0000313" key="1">
    <source>
        <dbReference type="EMBL" id="AGA24875.1"/>
    </source>
</evidence>
<accession>L0D7Q3</accession>
<dbReference type="EMBL" id="CP003364">
    <property type="protein sequence ID" value="AGA24875.1"/>
    <property type="molecule type" value="Genomic_DNA"/>
</dbReference>
<evidence type="ECO:0008006" key="3">
    <source>
        <dbReference type="Google" id="ProtNLM"/>
    </source>
</evidence>
<sequence>MRGKPWSLSKSRPPLAVLLACLFGMAAGALLTSLTRPAPVRADDGKADAAAAHGQPLMSVKAPIQEVLHCPLAFAGVHLLKDLPEHAQVAYHYCKPLNDDVAQCILYDGNGPEARLIGIEYLVSDALYQKMPPEEQAYWHDHKFEVDSGLLKSLTQVGAEAKKTMTGVRPLWGKVYHTWASGKTYPIGPPRLFWSVTGEEPFVLSDHAKLPAELEASRADREENPTGR</sequence>
<dbReference type="eggNOG" id="ENOG502Z9B7">
    <property type="taxonomic scope" value="Bacteria"/>
</dbReference>
<dbReference type="PANTHER" id="PTHR31360:SF0">
    <property type="entry name" value="OIL BODY-ASSOCIATED PROTEIN 1B"/>
    <property type="match status" value="1"/>
</dbReference>
<name>L0D7Q3_SINAD</name>
<evidence type="ECO:0000313" key="2">
    <source>
        <dbReference type="Proteomes" id="UP000010798"/>
    </source>
</evidence>
<dbReference type="Proteomes" id="UP000010798">
    <property type="component" value="Chromosome"/>
</dbReference>
<dbReference type="Pfam" id="PF06884">
    <property type="entry name" value="DUF1264"/>
    <property type="match status" value="1"/>
</dbReference>
<dbReference type="STRING" id="886293.Sinac_0436"/>
<dbReference type="HOGENOM" id="CLU_1214145_0_0_0"/>
<dbReference type="AlphaFoldDB" id="L0D7Q3"/>
<proteinExistence type="predicted"/>
<dbReference type="InterPro" id="IPR010686">
    <property type="entry name" value="OBAP-like"/>
</dbReference>
<keyword evidence="2" id="KW-1185">Reference proteome</keyword>